<evidence type="ECO:0000256" key="2">
    <source>
        <dbReference type="ARBA" id="ARBA00022448"/>
    </source>
</evidence>
<gene>
    <name evidence="7" type="ORF">P4O66_013668</name>
</gene>
<dbReference type="AlphaFoldDB" id="A0AAD8Z5E7"/>
<dbReference type="GO" id="GO:0042157">
    <property type="term" value="P:lipoprotein metabolic process"/>
    <property type="evidence" value="ECO:0007669"/>
    <property type="project" value="TreeGrafter"/>
</dbReference>
<dbReference type="Gene3D" id="2.30.230.10">
    <property type="entry name" value="Lipovitellin, beta-sheet shell regions, chain A"/>
    <property type="match status" value="1"/>
</dbReference>
<evidence type="ECO:0000313" key="7">
    <source>
        <dbReference type="EMBL" id="KAK1791663.1"/>
    </source>
</evidence>
<dbReference type="SUPFAM" id="SSF48431">
    <property type="entry name" value="Lipovitellin-phosvitin complex, superhelical domain"/>
    <property type="match status" value="1"/>
</dbReference>
<dbReference type="InterPro" id="IPR015819">
    <property type="entry name" value="Lipid_transp_b-sht_shell"/>
</dbReference>
<reference evidence="7" key="1">
    <citation type="submission" date="2023-03" db="EMBL/GenBank/DDBJ databases">
        <title>Electrophorus voltai genome.</title>
        <authorList>
            <person name="Bian C."/>
        </authorList>
    </citation>
    <scope>NUCLEOTIDE SEQUENCE</scope>
    <source>
        <strain evidence="7">CB-2022</strain>
        <tissue evidence="7">Muscle</tissue>
    </source>
</reference>
<evidence type="ECO:0000256" key="4">
    <source>
        <dbReference type="ARBA" id="ARBA00022824"/>
    </source>
</evidence>
<dbReference type="InterPro" id="IPR039988">
    <property type="entry name" value="MTTP"/>
</dbReference>
<dbReference type="InterPro" id="IPR001747">
    <property type="entry name" value="Vitellogenin_N"/>
</dbReference>
<accession>A0AAD8Z5E7</accession>
<comment type="subcellular location">
    <subcellularLocation>
        <location evidence="1">Endoplasmic reticulum</location>
    </subcellularLocation>
</comment>
<evidence type="ECO:0000256" key="1">
    <source>
        <dbReference type="ARBA" id="ARBA00004240"/>
    </source>
</evidence>
<dbReference type="GO" id="GO:0008289">
    <property type="term" value="F:lipid binding"/>
    <property type="evidence" value="ECO:0007669"/>
    <property type="project" value="InterPro"/>
</dbReference>
<comment type="caution">
    <text evidence="5">Lacks conserved residue(s) required for the propagation of feature annotation.</text>
</comment>
<dbReference type="EMBL" id="JAROKS010000020">
    <property type="protein sequence ID" value="KAK1791663.1"/>
    <property type="molecule type" value="Genomic_DNA"/>
</dbReference>
<dbReference type="GO" id="GO:0005548">
    <property type="term" value="F:phospholipid transporter activity"/>
    <property type="evidence" value="ECO:0007669"/>
    <property type="project" value="InterPro"/>
</dbReference>
<keyword evidence="4" id="KW-0256">Endoplasmic reticulum</keyword>
<name>A0AAD8Z5E7_9TELE</name>
<sequence>MQIHSLWRNHDSQEEEQLLHLRVSPLYVDKGVMESSLNLCEFVILFSQIRNLKLKPNSNDTINKHLDVDEMFGYSDHIKEPFLVHIHSGKDDTTGRCQVSYYTFKDEIVKVKEYESCEKNVTDSMLSEQILGVSSVGSSQTVFIMEGSIIKSVTSHEFRSLVLDEQTTVGFQISSRQLLQLLSITSYHNEESQEGVQEVLSSLKASFVNHSIHAIPVVRQQAPNGYPISNLLEHLKVNIMDQSITAKVFLQLSKTLRKMKMTEIKAIFKKADDKLVPILIDAAAAAATPASLDALISYINITNPKTAPLLEKLLYACAFSSQPSTHLINTIHHILSHTSAQTHELALIVLGTVIRKMCSANMCNLKEVENAKRVLLEGVSASKEETELKSYLLALKSALLPETVPVLLKYIDESNSLSSIVLSALQAFPSKHITKEVKAHVRDVFSQRSKHFAAPVRLAAAQLLLTHDPLHTDVRDLIQKIAEEKPEVSKFLTSKLMSMISSDHPARKVILNVLKESKQNNYFHLGRVGCSSSYTGLMTDTKDMVTMYDFDFLFSDAGVLKQSNSNFFTQTRGRRLHSLQVSLEVAGLDSLLGSEPDEGEEEGELMAGMSAMLLGVQIQPIIFFKGYADLLSKYFSAAEGPMNILSGNILVVDHTQSLILQSGLETQVFFHGGLSVDMSVDLEFSLFSQESKSSVNNKYVKFYLQSSNHKIDLILTFICDD</sequence>
<dbReference type="Gene3D" id="1.25.10.20">
    <property type="entry name" value="Vitellinogen, superhelical"/>
    <property type="match status" value="1"/>
</dbReference>
<evidence type="ECO:0000313" key="8">
    <source>
        <dbReference type="Proteomes" id="UP001239994"/>
    </source>
</evidence>
<evidence type="ECO:0000256" key="3">
    <source>
        <dbReference type="ARBA" id="ARBA00022729"/>
    </source>
</evidence>
<dbReference type="Proteomes" id="UP001239994">
    <property type="component" value="Unassembled WGS sequence"/>
</dbReference>
<dbReference type="GO" id="GO:0005783">
    <property type="term" value="C:endoplasmic reticulum"/>
    <property type="evidence" value="ECO:0007669"/>
    <property type="project" value="UniProtKB-SubCell"/>
</dbReference>
<organism evidence="7 8">
    <name type="scientific">Electrophorus voltai</name>
    <dbReference type="NCBI Taxonomy" id="2609070"/>
    <lineage>
        <taxon>Eukaryota</taxon>
        <taxon>Metazoa</taxon>
        <taxon>Chordata</taxon>
        <taxon>Craniata</taxon>
        <taxon>Vertebrata</taxon>
        <taxon>Euteleostomi</taxon>
        <taxon>Actinopterygii</taxon>
        <taxon>Neopterygii</taxon>
        <taxon>Teleostei</taxon>
        <taxon>Ostariophysi</taxon>
        <taxon>Gymnotiformes</taxon>
        <taxon>Gymnotoidei</taxon>
        <taxon>Gymnotidae</taxon>
        <taxon>Electrophorus</taxon>
    </lineage>
</organism>
<dbReference type="InterPro" id="IPR015816">
    <property type="entry name" value="Vitellinogen_b-sht_N"/>
</dbReference>
<protein>
    <recommendedName>
        <fullName evidence="6">Vitellogenin domain-containing protein</fullName>
    </recommendedName>
</protein>
<evidence type="ECO:0000259" key="6">
    <source>
        <dbReference type="PROSITE" id="PS51211"/>
    </source>
</evidence>
<evidence type="ECO:0000256" key="5">
    <source>
        <dbReference type="PROSITE-ProRule" id="PRU00557"/>
    </source>
</evidence>
<dbReference type="Pfam" id="PF19444">
    <property type="entry name" value="MTP_lip_bd"/>
    <property type="match status" value="1"/>
</dbReference>
<feature type="domain" description="Vitellogenin" evidence="6">
    <location>
        <begin position="1"/>
        <end position="579"/>
    </location>
</feature>
<dbReference type="PROSITE" id="PS51211">
    <property type="entry name" value="VITELLOGENIN"/>
    <property type="match status" value="1"/>
</dbReference>
<dbReference type="GO" id="GO:0016323">
    <property type="term" value="C:basolateral plasma membrane"/>
    <property type="evidence" value="ECO:0007669"/>
    <property type="project" value="TreeGrafter"/>
</dbReference>
<keyword evidence="8" id="KW-1185">Reference proteome</keyword>
<dbReference type="SMART" id="SM00638">
    <property type="entry name" value="LPD_N"/>
    <property type="match status" value="1"/>
</dbReference>
<comment type="caution">
    <text evidence="7">The sequence shown here is derived from an EMBL/GenBank/DDBJ whole genome shotgun (WGS) entry which is preliminary data.</text>
</comment>
<keyword evidence="2" id="KW-0813">Transport</keyword>
<proteinExistence type="predicted"/>
<dbReference type="InterPro" id="IPR011030">
    <property type="entry name" value="Lipovitellin_superhlx_dom"/>
</dbReference>
<dbReference type="GO" id="GO:0005794">
    <property type="term" value="C:Golgi apparatus"/>
    <property type="evidence" value="ECO:0007669"/>
    <property type="project" value="TreeGrafter"/>
</dbReference>
<keyword evidence="3" id="KW-0732">Signal</keyword>
<dbReference type="PANTHER" id="PTHR13024:SF2">
    <property type="entry name" value="MICROSOMAL TRIGLYCERIDE TRANSFER PROTEIN-LIKE"/>
    <property type="match status" value="1"/>
</dbReference>
<dbReference type="PANTHER" id="PTHR13024">
    <property type="entry name" value="MICROSOMAL TRIGLYCERIDE TRANSFER PROTEIN, LARGE SUBUNIT"/>
    <property type="match status" value="1"/>
</dbReference>
<dbReference type="InterPro" id="IPR045811">
    <property type="entry name" value="MTP_lip-bd"/>
</dbReference>
<dbReference type="SUPFAM" id="SSF56968">
    <property type="entry name" value="Lipovitellin-phosvitin complex, beta-sheet shell regions"/>
    <property type="match status" value="1"/>
</dbReference>